<reference evidence="3" key="1">
    <citation type="submission" date="2023-07" db="EMBL/GenBank/DDBJ databases">
        <title>30 novel species of actinomycetes from the DSMZ collection.</title>
        <authorList>
            <person name="Nouioui I."/>
        </authorList>
    </citation>
    <scope>NUCLEOTIDE SEQUENCE [LARGE SCALE GENOMIC DNA]</scope>
    <source>
        <strain evidence="3">DSM 44399</strain>
    </source>
</reference>
<dbReference type="GO" id="GO:0016757">
    <property type="term" value="F:glycosyltransferase activity"/>
    <property type="evidence" value="ECO:0007669"/>
    <property type="project" value="UniProtKB-KW"/>
</dbReference>
<dbReference type="InterPro" id="IPR001544">
    <property type="entry name" value="Aminotrans_IV"/>
</dbReference>
<dbReference type="InterPro" id="IPR036038">
    <property type="entry name" value="Aminotransferase-like"/>
</dbReference>
<keyword evidence="3" id="KW-1185">Reference proteome</keyword>
<dbReference type="InterPro" id="IPR043132">
    <property type="entry name" value="BCAT-like_C"/>
</dbReference>
<gene>
    <name evidence="2" type="ORF">RM423_17335</name>
</gene>
<accession>A0ABU2JFZ7</accession>
<evidence type="ECO:0000256" key="1">
    <source>
        <dbReference type="ARBA" id="ARBA00009320"/>
    </source>
</evidence>
<comment type="caution">
    <text evidence="2">The sequence shown here is derived from an EMBL/GenBank/DDBJ whole genome shotgun (WGS) entry which is preliminary data.</text>
</comment>
<dbReference type="Proteomes" id="UP001183176">
    <property type="component" value="Unassembled WGS sequence"/>
</dbReference>
<dbReference type="RefSeq" id="WP_311424300.1">
    <property type="nucleotide sequence ID" value="NZ_JAVREH010000030.1"/>
</dbReference>
<comment type="similarity">
    <text evidence="1">Belongs to the class-IV pyridoxal-phosphate-dependent aminotransferase family.</text>
</comment>
<dbReference type="PANTHER" id="PTHR42743">
    <property type="entry name" value="AMINO-ACID AMINOTRANSFERASE"/>
    <property type="match status" value="1"/>
</dbReference>
<keyword evidence="2" id="KW-0328">Glycosyltransferase</keyword>
<dbReference type="Gene3D" id="3.20.10.10">
    <property type="entry name" value="D-amino Acid Aminotransferase, subunit A, domain 2"/>
    <property type="match status" value="1"/>
</dbReference>
<dbReference type="Pfam" id="PF01063">
    <property type="entry name" value="Aminotran_4"/>
    <property type="match status" value="1"/>
</dbReference>
<proteinExistence type="inferred from homology"/>
<dbReference type="EMBL" id="JAVREH010000030">
    <property type="protein sequence ID" value="MDT0263153.1"/>
    <property type="molecule type" value="Genomic_DNA"/>
</dbReference>
<dbReference type="PANTHER" id="PTHR42743:SF11">
    <property type="entry name" value="AMINODEOXYCHORISMATE LYASE"/>
    <property type="match status" value="1"/>
</dbReference>
<protein>
    <submittedName>
        <fullName evidence="2">Aminotransferase class IV</fullName>
    </submittedName>
</protein>
<organism evidence="2 3">
    <name type="scientific">Jatrophihabitans lederbergiae</name>
    <dbReference type="NCBI Taxonomy" id="3075547"/>
    <lineage>
        <taxon>Bacteria</taxon>
        <taxon>Bacillati</taxon>
        <taxon>Actinomycetota</taxon>
        <taxon>Actinomycetes</taxon>
        <taxon>Jatrophihabitantales</taxon>
        <taxon>Jatrophihabitantaceae</taxon>
        <taxon>Jatrophihabitans</taxon>
    </lineage>
</organism>
<sequence>MPNPVPPLLVADSFLLVDGRVRRLDLHRQRFLASCQELLSRPASRADAGVFWDVAMRSLPRHGEWFPRIEAVPDGDEVEFRLALRPAPERSASVQAALAAAPDPRVLPLRKGPDLNRLAAFRTRWARAPGAEVLLRTADGTLLEGTTANLFWWRDEVLCMPAPELPVLPGVTAAVLLQRAGELGIPVRHCRVSIDELDGREAWLVNALHGIRPVTRWLGTATAAGSAVHAPAWQTWLEAQQESL</sequence>
<keyword evidence="2" id="KW-0032">Aminotransferase</keyword>
<dbReference type="GO" id="GO:0008483">
    <property type="term" value="F:transaminase activity"/>
    <property type="evidence" value="ECO:0007669"/>
    <property type="project" value="UniProtKB-KW"/>
</dbReference>
<keyword evidence="2" id="KW-0808">Transferase</keyword>
<name>A0ABU2JFZ7_9ACTN</name>
<dbReference type="SUPFAM" id="SSF56752">
    <property type="entry name" value="D-aminoacid aminotransferase-like PLP-dependent enzymes"/>
    <property type="match status" value="1"/>
</dbReference>
<evidence type="ECO:0000313" key="2">
    <source>
        <dbReference type="EMBL" id="MDT0263153.1"/>
    </source>
</evidence>
<dbReference type="InterPro" id="IPR050571">
    <property type="entry name" value="Class-IV_PLP-Dep_Aminotrnsfr"/>
</dbReference>
<evidence type="ECO:0000313" key="3">
    <source>
        <dbReference type="Proteomes" id="UP001183176"/>
    </source>
</evidence>